<evidence type="ECO:0000313" key="2">
    <source>
        <dbReference type="Proteomes" id="UP000241808"/>
    </source>
</evidence>
<dbReference type="RefSeq" id="WP_108173877.1">
    <property type="nucleotide sequence ID" value="NZ_PZZL01000001.1"/>
</dbReference>
<gene>
    <name evidence="1" type="ORF">C8P69_10162</name>
</gene>
<dbReference type="OrthoDB" id="9816564at2"/>
<proteinExistence type="predicted"/>
<name>A0A2T4ZHE5_9HYPH</name>
<protein>
    <submittedName>
        <fullName evidence="1">Beta-glucosidase/6-phospho-beta-glucosidase/beta-galactosidase</fullName>
    </submittedName>
</protein>
<dbReference type="InterPro" id="IPR017853">
    <property type="entry name" value="GH"/>
</dbReference>
<dbReference type="SUPFAM" id="SSF51445">
    <property type="entry name" value="(Trans)glycosidases"/>
    <property type="match status" value="1"/>
</dbReference>
<dbReference type="EMBL" id="PZZL01000001">
    <property type="protein sequence ID" value="PTM61395.1"/>
    <property type="molecule type" value="Genomic_DNA"/>
</dbReference>
<sequence>MRDEGPFRSFFQAGFECASHRRRDGRRLDLIASTGHDRFCEQDYQAVAAHGLRSARDGFRWHLIERSPGRYDWSSVLPIIRAARRNGVQVTWDLCHFGWPDDVDIWSAAFVERFAAFAAAAARVLVAETGEPPILCPINEISFFAWGGGDVAAINPATRGRGQELKRQLVRAAIAAIDAVRAVAPASRFISAEPAIHIHSYSRSAAVRAAAEAYRLAQYEALDMLIGRVAPDLGGRDDHVDMVGLNFYPRNQWLHRGSTLPLGHHGYRPFSEMLQEAHERYGRPLLVAETGAEGSARAAWLHYVGDEVRVAMDAGVPVLGICLYPVIDYPGWDDDRLCLTGLFGPADGEGRRAVHKPLAEELARQAFLHAGSPPGANGFTARASTSG</sequence>
<dbReference type="Gene3D" id="3.20.20.80">
    <property type="entry name" value="Glycosidases"/>
    <property type="match status" value="1"/>
</dbReference>
<organism evidence="1 2">
    <name type="scientific">Phreatobacter oligotrophus</name>
    <dbReference type="NCBI Taxonomy" id="1122261"/>
    <lineage>
        <taxon>Bacteria</taxon>
        <taxon>Pseudomonadati</taxon>
        <taxon>Pseudomonadota</taxon>
        <taxon>Alphaproteobacteria</taxon>
        <taxon>Hyphomicrobiales</taxon>
        <taxon>Phreatobacteraceae</taxon>
        <taxon>Phreatobacter</taxon>
    </lineage>
</organism>
<reference evidence="1 2" key="1">
    <citation type="submission" date="2018-04" db="EMBL/GenBank/DDBJ databases">
        <title>Genomic Encyclopedia of Archaeal and Bacterial Type Strains, Phase II (KMG-II): from individual species to whole genera.</title>
        <authorList>
            <person name="Goeker M."/>
        </authorList>
    </citation>
    <scope>NUCLEOTIDE SEQUENCE [LARGE SCALE GENOMIC DNA]</scope>
    <source>
        <strain evidence="1 2">DSM 25521</strain>
    </source>
</reference>
<accession>A0A2T4ZHE5</accession>
<comment type="caution">
    <text evidence="1">The sequence shown here is derived from an EMBL/GenBank/DDBJ whole genome shotgun (WGS) entry which is preliminary data.</text>
</comment>
<evidence type="ECO:0000313" key="1">
    <source>
        <dbReference type="EMBL" id="PTM61395.1"/>
    </source>
</evidence>
<dbReference type="AlphaFoldDB" id="A0A2T4ZHE5"/>
<keyword evidence="2" id="KW-1185">Reference proteome</keyword>
<dbReference type="Proteomes" id="UP000241808">
    <property type="component" value="Unassembled WGS sequence"/>
</dbReference>